<feature type="domain" description="YdbS-like PH" evidence="3">
    <location>
        <begin position="122"/>
        <end position="191"/>
    </location>
</feature>
<organism evidence="4">
    <name type="scientific">marine sediment metagenome</name>
    <dbReference type="NCBI Taxonomy" id="412755"/>
    <lineage>
        <taxon>unclassified sequences</taxon>
        <taxon>metagenomes</taxon>
        <taxon>ecological metagenomes</taxon>
    </lineage>
</organism>
<dbReference type="PANTHER" id="PTHR37938:SF1">
    <property type="entry name" value="BLL0215 PROTEIN"/>
    <property type="match status" value="1"/>
</dbReference>
<feature type="transmembrane region" description="Helical" evidence="2">
    <location>
        <begin position="95"/>
        <end position="115"/>
    </location>
</feature>
<dbReference type="EMBL" id="BARS01010901">
    <property type="protein sequence ID" value="GAF98359.1"/>
    <property type="molecule type" value="Genomic_DNA"/>
</dbReference>
<accession>X0TYJ9</accession>
<feature type="compositionally biased region" description="Basic and acidic residues" evidence="1">
    <location>
        <begin position="1"/>
        <end position="11"/>
    </location>
</feature>
<feature type="compositionally biased region" description="Basic and acidic residues" evidence="1">
    <location>
        <begin position="18"/>
        <end position="27"/>
    </location>
</feature>
<gene>
    <name evidence="4" type="ORF">S01H1_20033</name>
</gene>
<dbReference type="AlphaFoldDB" id="X0TYJ9"/>
<reference evidence="4" key="1">
    <citation type="journal article" date="2014" name="Front. Microbiol.">
        <title>High frequency of phylogenetically diverse reductive dehalogenase-homologous genes in deep subseafloor sedimentary metagenomes.</title>
        <authorList>
            <person name="Kawai M."/>
            <person name="Futagami T."/>
            <person name="Toyoda A."/>
            <person name="Takaki Y."/>
            <person name="Nishi S."/>
            <person name="Hori S."/>
            <person name="Arai W."/>
            <person name="Tsubouchi T."/>
            <person name="Morono Y."/>
            <person name="Uchiyama I."/>
            <person name="Ito T."/>
            <person name="Fujiyama A."/>
            <person name="Inagaki F."/>
            <person name="Takami H."/>
        </authorList>
    </citation>
    <scope>NUCLEOTIDE SEQUENCE</scope>
    <source>
        <strain evidence="4">Expedition CK06-06</strain>
    </source>
</reference>
<evidence type="ECO:0000313" key="4">
    <source>
        <dbReference type="EMBL" id="GAF98359.1"/>
    </source>
</evidence>
<keyword evidence="2" id="KW-1133">Transmembrane helix</keyword>
<evidence type="ECO:0000259" key="3">
    <source>
        <dbReference type="Pfam" id="PF03703"/>
    </source>
</evidence>
<dbReference type="Pfam" id="PF03703">
    <property type="entry name" value="bPH_2"/>
    <property type="match status" value="1"/>
</dbReference>
<evidence type="ECO:0000256" key="1">
    <source>
        <dbReference type="SAM" id="MobiDB-lite"/>
    </source>
</evidence>
<sequence>MNNDDPTRADPDLAPLDDAPRSFKTTESEGASLTEAAGDGAALDETAETEIWVGRTHWKHYAGRLGMWLFGNIAFAVLVIWLAPRIEWLTFSRAFTGIVIIFVISGLEFVVRRVLLKIVDHRYRVTTQRLFIERGILSQTVDQTELIRVDDVRIHKSFLGRVFGLGSVAIVSTDATDREVVIEGIAEPEKVAEAIRTRMRTMRKKSLFIENL</sequence>
<feature type="region of interest" description="Disordered" evidence="1">
    <location>
        <begin position="1"/>
        <end position="39"/>
    </location>
</feature>
<dbReference type="InterPro" id="IPR005182">
    <property type="entry name" value="YdbS-like_PH"/>
</dbReference>
<name>X0TYJ9_9ZZZZ</name>
<dbReference type="PANTHER" id="PTHR37938">
    <property type="entry name" value="BLL0215 PROTEIN"/>
    <property type="match status" value="1"/>
</dbReference>
<keyword evidence="2" id="KW-0472">Membrane</keyword>
<keyword evidence="2" id="KW-0812">Transmembrane</keyword>
<proteinExistence type="predicted"/>
<comment type="caution">
    <text evidence="4">The sequence shown here is derived from an EMBL/GenBank/DDBJ whole genome shotgun (WGS) entry which is preliminary data.</text>
</comment>
<feature type="transmembrane region" description="Helical" evidence="2">
    <location>
        <begin position="65"/>
        <end position="83"/>
    </location>
</feature>
<evidence type="ECO:0000256" key="2">
    <source>
        <dbReference type="SAM" id="Phobius"/>
    </source>
</evidence>
<protein>
    <recommendedName>
        <fullName evidence="3">YdbS-like PH domain-containing protein</fullName>
    </recommendedName>
</protein>